<evidence type="ECO:0000313" key="2">
    <source>
        <dbReference type="EMBL" id="GAA1179289.1"/>
    </source>
</evidence>
<accession>A0ABN1V008</accession>
<name>A0ABN1V008_9ACTN</name>
<sequence length="79" mass="8653">MRTTVGRGRPRLMAVADAFALSHALSRPPPLALPRPPARPCPPALNAAARAYVWKGGPSFPAPGPRRWRRDSVRHWSHG</sequence>
<organism evidence="2 3">
    <name type="scientific">Streptomyces hebeiensis</name>
    <dbReference type="NCBI Taxonomy" id="229486"/>
    <lineage>
        <taxon>Bacteria</taxon>
        <taxon>Bacillati</taxon>
        <taxon>Actinomycetota</taxon>
        <taxon>Actinomycetes</taxon>
        <taxon>Kitasatosporales</taxon>
        <taxon>Streptomycetaceae</taxon>
        <taxon>Streptomyces</taxon>
    </lineage>
</organism>
<feature type="compositionally biased region" description="Basic and acidic residues" evidence="1">
    <location>
        <begin position="70"/>
        <end position="79"/>
    </location>
</feature>
<protein>
    <submittedName>
        <fullName evidence="2">Uncharacterized protein</fullName>
    </submittedName>
</protein>
<keyword evidence="3" id="KW-1185">Reference proteome</keyword>
<evidence type="ECO:0000256" key="1">
    <source>
        <dbReference type="SAM" id="MobiDB-lite"/>
    </source>
</evidence>
<evidence type="ECO:0000313" key="3">
    <source>
        <dbReference type="Proteomes" id="UP001501371"/>
    </source>
</evidence>
<dbReference type="EMBL" id="BAAAKV010000036">
    <property type="protein sequence ID" value="GAA1179289.1"/>
    <property type="molecule type" value="Genomic_DNA"/>
</dbReference>
<feature type="region of interest" description="Disordered" evidence="1">
    <location>
        <begin position="58"/>
        <end position="79"/>
    </location>
</feature>
<gene>
    <name evidence="2" type="ORF">GCM10009654_40680</name>
</gene>
<dbReference type="Proteomes" id="UP001501371">
    <property type="component" value="Unassembled WGS sequence"/>
</dbReference>
<proteinExistence type="predicted"/>
<reference evidence="2 3" key="1">
    <citation type="journal article" date="2019" name="Int. J. Syst. Evol. Microbiol.">
        <title>The Global Catalogue of Microorganisms (GCM) 10K type strain sequencing project: providing services to taxonomists for standard genome sequencing and annotation.</title>
        <authorList>
            <consortium name="The Broad Institute Genomics Platform"/>
            <consortium name="The Broad Institute Genome Sequencing Center for Infectious Disease"/>
            <person name="Wu L."/>
            <person name="Ma J."/>
        </authorList>
    </citation>
    <scope>NUCLEOTIDE SEQUENCE [LARGE SCALE GENOMIC DNA]</scope>
    <source>
        <strain evidence="2 3">JCM 12696</strain>
    </source>
</reference>
<comment type="caution">
    <text evidence="2">The sequence shown here is derived from an EMBL/GenBank/DDBJ whole genome shotgun (WGS) entry which is preliminary data.</text>
</comment>